<sequence>MSENLKEIQSRTIIPTESCKFTWSIENFSLCGLQGEEYLNSPMFTTGTSLLTTWYLILIPNGTKGFLEIYLAGSSTESSAHYASFEISIIDSNQTKCYVQQWYFLFQADSNMYGSVAFVPRSVLFGQSGLLPGDILTVMCELKTSKVDDYKISETKLKEISKPTTSNAVFKKLDSLAYDFRQLYDTKMFTDFTLKVGEEEFKVHKIILCARSSVFNTMLNCEMQEKLTNCVKITDFDASTVRMMLHYIYCGEVEGLTSEISIQLYSAAEKYNLQDLKDICVEYLSNNISVDNFCDVLALGALHNVPELMTATRNFFGANAAVIKETEKWPIISKTYPDLVIAMYEFILSKIKI</sequence>
<name>A0AAV6U0A9_9ARAC</name>
<evidence type="ECO:0000313" key="4">
    <source>
        <dbReference type="Proteomes" id="UP000827092"/>
    </source>
</evidence>
<evidence type="ECO:0000313" key="3">
    <source>
        <dbReference type="EMBL" id="KAG8177251.1"/>
    </source>
</evidence>
<dbReference type="Pfam" id="PF00651">
    <property type="entry name" value="BTB"/>
    <property type="match status" value="1"/>
</dbReference>
<feature type="domain" description="MATH" evidence="2">
    <location>
        <begin position="18"/>
        <end position="142"/>
    </location>
</feature>
<dbReference type="Pfam" id="PF22486">
    <property type="entry name" value="MATH_2"/>
    <property type="match status" value="1"/>
</dbReference>
<gene>
    <name evidence="3" type="ORF">JTE90_028207</name>
</gene>
<dbReference type="InterPro" id="IPR000210">
    <property type="entry name" value="BTB/POZ_dom"/>
</dbReference>
<dbReference type="InterPro" id="IPR008974">
    <property type="entry name" value="TRAF-like"/>
</dbReference>
<dbReference type="AlphaFoldDB" id="A0AAV6U0A9"/>
<evidence type="ECO:0000259" key="1">
    <source>
        <dbReference type="PROSITE" id="PS50097"/>
    </source>
</evidence>
<dbReference type="SUPFAM" id="SSF54695">
    <property type="entry name" value="POZ domain"/>
    <property type="match status" value="1"/>
</dbReference>
<dbReference type="FunFam" id="3.30.710.10:FF:000159">
    <property type="entry name" value="Speckle-type POZ protein B"/>
    <property type="match status" value="1"/>
</dbReference>
<dbReference type="SMART" id="SM00225">
    <property type="entry name" value="BTB"/>
    <property type="match status" value="1"/>
</dbReference>
<dbReference type="PROSITE" id="PS50097">
    <property type="entry name" value="BTB"/>
    <property type="match status" value="1"/>
</dbReference>
<proteinExistence type="predicted"/>
<feature type="domain" description="BTB" evidence="1">
    <location>
        <begin position="190"/>
        <end position="254"/>
    </location>
</feature>
<accession>A0AAV6U0A9</accession>
<dbReference type="InterPro" id="IPR002083">
    <property type="entry name" value="MATH/TRAF_dom"/>
</dbReference>
<reference evidence="3 4" key="1">
    <citation type="journal article" date="2022" name="Nat. Ecol. Evol.">
        <title>A masculinizing supergene underlies an exaggerated male reproductive morph in a spider.</title>
        <authorList>
            <person name="Hendrickx F."/>
            <person name="De Corte Z."/>
            <person name="Sonet G."/>
            <person name="Van Belleghem S.M."/>
            <person name="Kostlbacher S."/>
            <person name="Vangestel C."/>
        </authorList>
    </citation>
    <scope>NUCLEOTIDE SEQUENCE [LARGE SCALE GENOMIC DNA]</scope>
    <source>
        <strain evidence="3">W744_W776</strain>
    </source>
</reference>
<dbReference type="Gene3D" id="2.60.210.10">
    <property type="entry name" value="Apoptosis, Tumor Necrosis Factor Receptor Associated Protein 2, Chain A"/>
    <property type="match status" value="1"/>
</dbReference>
<dbReference type="EMBL" id="JAFNEN010000795">
    <property type="protein sequence ID" value="KAG8177251.1"/>
    <property type="molecule type" value="Genomic_DNA"/>
</dbReference>
<protein>
    <recommendedName>
        <fullName evidence="5">Speckle-type POZ protein</fullName>
    </recommendedName>
</protein>
<dbReference type="PANTHER" id="PTHR24413">
    <property type="entry name" value="SPECKLE-TYPE POZ PROTEIN"/>
    <property type="match status" value="1"/>
</dbReference>
<dbReference type="InterPro" id="IPR011333">
    <property type="entry name" value="SKP1/BTB/POZ_sf"/>
</dbReference>
<organism evidence="3 4">
    <name type="scientific">Oedothorax gibbosus</name>
    <dbReference type="NCBI Taxonomy" id="931172"/>
    <lineage>
        <taxon>Eukaryota</taxon>
        <taxon>Metazoa</taxon>
        <taxon>Ecdysozoa</taxon>
        <taxon>Arthropoda</taxon>
        <taxon>Chelicerata</taxon>
        <taxon>Arachnida</taxon>
        <taxon>Araneae</taxon>
        <taxon>Araneomorphae</taxon>
        <taxon>Entelegynae</taxon>
        <taxon>Araneoidea</taxon>
        <taxon>Linyphiidae</taxon>
        <taxon>Erigoninae</taxon>
        <taxon>Oedothorax</taxon>
    </lineage>
</organism>
<dbReference type="Proteomes" id="UP000827092">
    <property type="component" value="Unassembled WGS sequence"/>
</dbReference>
<keyword evidence="4" id="KW-1185">Reference proteome</keyword>
<evidence type="ECO:0000259" key="2">
    <source>
        <dbReference type="PROSITE" id="PS50144"/>
    </source>
</evidence>
<dbReference type="SUPFAM" id="SSF49599">
    <property type="entry name" value="TRAF domain-like"/>
    <property type="match status" value="1"/>
</dbReference>
<dbReference type="PROSITE" id="PS50144">
    <property type="entry name" value="MATH"/>
    <property type="match status" value="1"/>
</dbReference>
<comment type="caution">
    <text evidence="3">The sequence shown here is derived from an EMBL/GenBank/DDBJ whole genome shotgun (WGS) entry which is preliminary data.</text>
</comment>
<dbReference type="GO" id="GO:0030163">
    <property type="term" value="P:protein catabolic process"/>
    <property type="evidence" value="ECO:0007669"/>
    <property type="project" value="UniProtKB-ARBA"/>
</dbReference>
<evidence type="ECO:0008006" key="5">
    <source>
        <dbReference type="Google" id="ProtNLM"/>
    </source>
</evidence>
<dbReference type="Gene3D" id="1.25.40.420">
    <property type="match status" value="1"/>
</dbReference>
<dbReference type="Gene3D" id="3.30.710.10">
    <property type="entry name" value="Potassium Channel Kv1.1, Chain A"/>
    <property type="match status" value="1"/>
</dbReference>